<keyword evidence="5 9" id="KW-0560">Oxidoreductase</keyword>
<dbReference type="GO" id="GO:0005506">
    <property type="term" value="F:iron ion binding"/>
    <property type="evidence" value="ECO:0007669"/>
    <property type="project" value="InterPro"/>
</dbReference>
<dbReference type="GO" id="GO:0016705">
    <property type="term" value="F:oxidoreductase activity, acting on paired donors, with incorporation or reduction of molecular oxygen"/>
    <property type="evidence" value="ECO:0007669"/>
    <property type="project" value="InterPro"/>
</dbReference>
<evidence type="ECO:0000256" key="1">
    <source>
        <dbReference type="ARBA" id="ARBA00001971"/>
    </source>
</evidence>
<keyword evidence="4 8" id="KW-0479">Metal-binding</keyword>
<gene>
    <name evidence="10" type="ORF">N7493_007353</name>
</gene>
<dbReference type="PROSITE" id="PS00086">
    <property type="entry name" value="CYTOCHROME_P450"/>
    <property type="match status" value="1"/>
</dbReference>
<dbReference type="Gene3D" id="1.10.630.10">
    <property type="entry name" value="Cytochrome P450"/>
    <property type="match status" value="1"/>
</dbReference>
<protein>
    <submittedName>
        <fullName evidence="10">Benzoate 4-monooxygenase cytochrome P450</fullName>
    </submittedName>
</protein>
<dbReference type="CDD" id="cd11062">
    <property type="entry name" value="CYP58-like"/>
    <property type="match status" value="1"/>
</dbReference>
<evidence type="ECO:0000256" key="4">
    <source>
        <dbReference type="ARBA" id="ARBA00022723"/>
    </source>
</evidence>
<reference evidence="10" key="2">
    <citation type="submission" date="2023-01" db="EMBL/GenBank/DDBJ databases">
        <authorList>
            <person name="Petersen C."/>
        </authorList>
    </citation>
    <scope>NUCLEOTIDE SEQUENCE</scope>
    <source>
        <strain evidence="10">IBT 17514</strain>
    </source>
</reference>
<dbReference type="Pfam" id="PF00067">
    <property type="entry name" value="p450"/>
    <property type="match status" value="1"/>
</dbReference>
<dbReference type="EMBL" id="JAQJAN010000010">
    <property type="protein sequence ID" value="KAJ5719775.1"/>
    <property type="molecule type" value="Genomic_DNA"/>
</dbReference>
<comment type="caution">
    <text evidence="10">The sequence shown here is derived from an EMBL/GenBank/DDBJ whole genome shotgun (WGS) entry which is preliminary data.</text>
</comment>
<keyword evidence="3 8" id="KW-0349">Heme</keyword>
<feature type="binding site" description="axial binding residue" evidence="8">
    <location>
        <position position="449"/>
    </location>
    <ligand>
        <name>heme</name>
        <dbReference type="ChEBI" id="CHEBI:30413"/>
    </ligand>
    <ligandPart>
        <name>Fe</name>
        <dbReference type="ChEBI" id="CHEBI:18248"/>
    </ligandPart>
</feature>
<evidence type="ECO:0000256" key="2">
    <source>
        <dbReference type="ARBA" id="ARBA00010617"/>
    </source>
</evidence>
<reference evidence="10" key="1">
    <citation type="journal article" date="2023" name="IMA Fungus">
        <title>Comparative genomic study of the Penicillium genus elucidates a diverse pangenome and 15 lateral gene transfer events.</title>
        <authorList>
            <person name="Petersen C."/>
            <person name="Sorensen T."/>
            <person name="Nielsen M.R."/>
            <person name="Sondergaard T.E."/>
            <person name="Sorensen J.L."/>
            <person name="Fitzpatrick D.A."/>
            <person name="Frisvad J.C."/>
            <person name="Nielsen K.L."/>
        </authorList>
    </citation>
    <scope>NUCLEOTIDE SEQUENCE</scope>
    <source>
        <strain evidence="10">IBT 17514</strain>
    </source>
</reference>
<comment type="cofactor">
    <cofactor evidence="1 8">
        <name>heme</name>
        <dbReference type="ChEBI" id="CHEBI:30413"/>
    </cofactor>
</comment>
<evidence type="ECO:0000313" key="10">
    <source>
        <dbReference type="EMBL" id="KAJ5719775.1"/>
    </source>
</evidence>
<keyword evidence="7 9" id="KW-0503">Monooxygenase</keyword>
<dbReference type="Proteomes" id="UP001215712">
    <property type="component" value="Unassembled WGS sequence"/>
</dbReference>
<name>A0AAD6HJ27_9EURO</name>
<dbReference type="InterPro" id="IPR017972">
    <property type="entry name" value="Cyt_P450_CS"/>
</dbReference>
<evidence type="ECO:0000256" key="9">
    <source>
        <dbReference type="RuleBase" id="RU000461"/>
    </source>
</evidence>
<dbReference type="PANTHER" id="PTHR24305:SF157">
    <property type="entry name" value="N-ACETYLTRYPTOPHAN 6-HYDROXYLASE IVOC-RELATED"/>
    <property type="match status" value="1"/>
</dbReference>
<dbReference type="PANTHER" id="PTHR24305">
    <property type="entry name" value="CYTOCHROME P450"/>
    <property type="match status" value="1"/>
</dbReference>
<evidence type="ECO:0000256" key="7">
    <source>
        <dbReference type="ARBA" id="ARBA00023033"/>
    </source>
</evidence>
<evidence type="ECO:0000313" key="11">
    <source>
        <dbReference type="Proteomes" id="UP001215712"/>
    </source>
</evidence>
<dbReference type="InterPro" id="IPR001128">
    <property type="entry name" value="Cyt_P450"/>
</dbReference>
<evidence type="ECO:0000256" key="3">
    <source>
        <dbReference type="ARBA" id="ARBA00022617"/>
    </source>
</evidence>
<organism evidence="10 11">
    <name type="scientific">Penicillium malachiteum</name>
    <dbReference type="NCBI Taxonomy" id="1324776"/>
    <lineage>
        <taxon>Eukaryota</taxon>
        <taxon>Fungi</taxon>
        <taxon>Dikarya</taxon>
        <taxon>Ascomycota</taxon>
        <taxon>Pezizomycotina</taxon>
        <taxon>Eurotiomycetes</taxon>
        <taxon>Eurotiomycetidae</taxon>
        <taxon>Eurotiales</taxon>
        <taxon>Aspergillaceae</taxon>
        <taxon>Penicillium</taxon>
    </lineage>
</organism>
<evidence type="ECO:0000256" key="6">
    <source>
        <dbReference type="ARBA" id="ARBA00023004"/>
    </source>
</evidence>
<dbReference type="GO" id="GO:0043386">
    <property type="term" value="P:mycotoxin biosynthetic process"/>
    <property type="evidence" value="ECO:0007669"/>
    <property type="project" value="UniProtKB-ARBA"/>
</dbReference>
<dbReference type="GO" id="GO:0004497">
    <property type="term" value="F:monooxygenase activity"/>
    <property type="evidence" value="ECO:0007669"/>
    <property type="project" value="UniProtKB-KW"/>
</dbReference>
<evidence type="ECO:0000256" key="8">
    <source>
        <dbReference type="PIRSR" id="PIRSR602401-1"/>
    </source>
</evidence>
<keyword evidence="11" id="KW-1185">Reference proteome</keyword>
<dbReference type="GO" id="GO:0020037">
    <property type="term" value="F:heme binding"/>
    <property type="evidence" value="ECO:0007669"/>
    <property type="project" value="InterPro"/>
</dbReference>
<evidence type="ECO:0000256" key="5">
    <source>
        <dbReference type="ARBA" id="ARBA00023002"/>
    </source>
</evidence>
<dbReference type="InterPro" id="IPR002401">
    <property type="entry name" value="Cyt_P450_E_grp-I"/>
</dbReference>
<comment type="similarity">
    <text evidence="2 9">Belongs to the cytochrome P450 family.</text>
</comment>
<keyword evidence="6 8" id="KW-0408">Iron</keyword>
<dbReference type="AlphaFoldDB" id="A0AAD6HJ27"/>
<accession>A0AAD6HJ27</accession>
<dbReference type="SUPFAM" id="SSF48264">
    <property type="entry name" value="Cytochrome P450"/>
    <property type="match status" value="1"/>
</dbReference>
<dbReference type="PRINTS" id="PR00463">
    <property type="entry name" value="EP450I"/>
</dbReference>
<sequence length="508" mass="58068">MTSVGTVQSSIGSLSISQMIGSLLLVIRLKAVWTVVYNLFFHPLKNFPGPTLAAATYLYEYWFEIFRGGTYLFEVERLHEIYGPIIRFNPDEIHIKDSHYYDEICSSGTQRRDKSHAFISSIASPGATLATIEHDHHRMRHAMVSKFFSKQSFQALEPRILEHIELLMDKFEDSRKSETILNLHTEFAALTADIIAIYIFGMSFRDLAGAANVEDSRKAFRGLARYFHYFRFYPGLNYIVEAVPLWLKSKVFPEVRALLGEREAIRQECVKSLSTQSVEGQSFFNSLTGPSVSAAEKTIPRLADEGWIMLRHSSKDSAVGLFHLLSNETMWRTLRKEIRDAVPLADGPVNWSQVENLPYLSGVVNEALRLSFGVVSRSPRVPPYEPMVYKGFIIPPGTPISQSNYFVLRDPKIFHDPFEFRPERWFEPEVQENCLQHFFVVFSKGTRQCLGISLARCEIVVTLANIVRRFDLKLANPEENVEFRRDYIVAYPEKGDPKTLVQVLSASD</sequence>
<dbReference type="InterPro" id="IPR036396">
    <property type="entry name" value="Cyt_P450_sf"/>
</dbReference>
<dbReference type="InterPro" id="IPR050121">
    <property type="entry name" value="Cytochrome_P450_monoxygenase"/>
</dbReference>
<proteinExistence type="inferred from homology"/>